<keyword evidence="2" id="KW-1185">Reference proteome</keyword>
<dbReference type="PANTHER" id="PTHR10000:SF8">
    <property type="entry name" value="HAD SUPERFAMILY HYDROLASE-LIKE, TYPE 3"/>
    <property type="match status" value="1"/>
</dbReference>
<evidence type="ECO:0000313" key="1">
    <source>
        <dbReference type="EMBL" id="NMH77496.1"/>
    </source>
</evidence>
<accession>A0ABX1RCG8</accession>
<gene>
    <name evidence="1" type="ORF">HF577_10425</name>
</gene>
<sequence length="290" mass="30346">MLAGLADLAKETAAKAEETPIAECTRSRIPSGDLGSLGGVLLPRLIATDLDGTLLRPDGAVSDRTLAALRAITELGATVVFVTARPPRQLDKLAERLRLSGPAVCSNGAIVYTLSSHVFAEVHALEVKTVREVVKALAGTLPDVRFAVDTGRMAYDGPGYDWPSPDDRKGARVRIDDAEQLWGVGDPIVKLLAWSPRLDTYSMLSIAAEAVQQVAEITCSSAVGPLEVSAPGVTKASTVAGLCGSLGVNRSEVIAFGDMPNDLSLLRWAGAGYAMANAHPSVLSAVPLHT</sequence>
<organism evidence="1 2">
    <name type="scientific">Pseudonocardia xinjiangensis</name>
    <dbReference type="NCBI Taxonomy" id="75289"/>
    <lineage>
        <taxon>Bacteria</taxon>
        <taxon>Bacillati</taxon>
        <taxon>Actinomycetota</taxon>
        <taxon>Actinomycetes</taxon>
        <taxon>Pseudonocardiales</taxon>
        <taxon>Pseudonocardiaceae</taxon>
        <taxon>Pseudonocardia</taxon>
    </lineage>
</organism>
<reference evidence="1 2" key="1">
    <citation type="submission" date="2020-04" db="EMBL/GenBank/DDBJ databases">
        <authorList>
            <person name="Klaysubun C."/>
            <person name="Duangmal K."/>
            <person name="Lipun K."/>
        </authorList>
    </citation>
    <scope>NUCLEOTIDE SEQUENCE [LARGE SCALE GENOMIC DNA]</scope>
    <source>
        <strain evidence="1 2">JCM 11839</strain>
    </source>
</reference>
<dbReference type="Pfam" id="PF08282">
    <property type="entry name" value="Hydrolase_3"/>
    <property type="match status" value="1"/>
</dbReference>
<dbReference type="Proteomes" id="UP001296706">
    <property type="component" value="Unassembled WGS sequence"/>
</dbReference>
<dbReference type="InterPro" id="IPR023214">
    <property type="entry name" value="HAD_sf"/>
</dbReference>
<dbReference type="Gene3D" id="3.40.50.1000">
    <property type="entry name" value="HAD superfamily/HAD-like"/>
    <property type="match status" value="1"/>
</dbReference>
<dbReference type="PANTHER" id="PTHR10000">
    <property type="entry name" value="PHOSPHOSERINE PHOSPHATASE"/>
    <property type="match status" value="1"/>
</dbReference>
<dbReference type="InterPro" id="IPR036412">
    <property type="entry name" value="HAD-like_sf"/>
</dbReference>
<dbReference type="RefSeq" id="WP_169395573.1">
    <property type="nucleotide sequence ID" value="NZ_BAAAJH010000001.1"/>
</dbReference>
<dbReference type="NCBIfam" id="TIGR01484">
    <property type="entry name" value="HAD-SF-IIB"/>
    <property type="match status" value="1"/>
</dbReference>
<dbReference type="EMBL" id="JAAXKY010000025">
    <property type="protein sequence ID" value="NMH77496.1"/>
    <property type="molecule type" value="Genomic_DNA"/>
</dbReference>
<name>A0ABX1RCG8_9PSEU</name>
<proteinExistence type="predicted"/>
<dbReference type="InterPro" id="IPR006379">
    <property type="entry name" value="HAD-SF_hydro_IIB"/>
</dbReference>
<evidence type="ECO:0000313" key="2">
    <source>
        <dbReference type="Proteomes" id="UP001296706"/>
    </source>
</evidence>
<comment type="caution">
    <text evidence="1">The sequence shown here is derived from an EMBL/GenBank/DDBJ whole genome shotgun (WGS) entry which is preliminary data.</text>
</comment>
<protein>
    <submittedName>
        <fullName evidence="1">HAD family phosphatase</fullName>
    </submittedName>
</protein>
<dbReference type="SUPFAM" id="SSF56784">
    <property type="entry name" value="HAD-like"/>
    <property type="match status" value="1"/>
</dbReference>
<dbReference type="Gene3D" id="3.30.1240.10">
    <property type="match status" value="1"/>
</dbReference>